<name>A0A4R9GHX9_9LEPT</name>
<accession>A0A4R9GHX9</accession>
<evidence type="ECO:0000313" key="2">
    <source>
        <dbReference type="Proteomes" id="UP000298458"/>
    </source>
</evidence>
<evidence type="ECO:0000313" key="1">
    <source>
        <dbReference type="EMBL" id="TGK11613.1"/>
    </source>
</evidence>
<comment type="caution">
    <text evidence="1">The sequence shown here is derived from an EMBL/GenBank/DDBJ whole genome shotgun (WGS) entry which is preliminary data.</text>
</comment>
<keyword evidence="2" id="KW-1185">Reference proteome</keyword>
<organism evidence="1 2">
    <name type="scientific">Leptospira fletcheri</name>
    <dbReference type="NCBI Taxonomy" id="2484981"/>
    <lineage>
        <taxon>Bacteria</taxon>
        <taxon>Pseudomonadati</taxon>
        <taxon>Spirochaetota</taxon>
        <taxon>Spirochaetia</taxon>
        <taxon>Leptospirales</taxon>
        <taxon>Leptospiraceae</taxon>
        <taxon>Leptospira</taxon>
    </lineage>
</organism>
<dbReference type="OrthoDB" id="341000at2"/>
<reference evidence="1" key="1">
    <citation type="journal article" date="2019" name="PLoS Negl. Trop. Dis.">
        <title>Revisiting the worldwide diversity of Leptospira species in the environment.</title>
        <authorList>
            <person name="Vincent A.T."/>
            <person name="Schiettekatte O."/>
            <person name="Bourhy P."/>
            <person name="Veyrier F.J."/>
            <person name="Picardeau M."/>
        </authorList>
    </citation>
    <scope>NUCLEOTIDE SEQUENCE [LARGE SCALE GENOMIC DNA]</scope>
    <source>
        <strain evidence="1">SSW15</strain>
    </source>
</reference>
<proteinExistence type="predicted"/>
<sequence length="207" mass="22681">MENYNSILSEVSERILSLLTSLNSYRSPYAKTIGEPSDFIDRLTQKASIQAALTSGALSLPTGAVGAITLAPETFLVLRVQGKLVKDIAALYGKESQVTEELMAYCLFNDKTSLFRNILREVGSRILIRPATWELMRQGILKVAKSLRNSSSSQGKKRGIWISLFGSALSGGLSYSETKKVAQRAQSVFSKEIVSVPSDEPWVEETA</sequence>
<protein>
    <recommendedName>
        <fullName evidence="3">EcsC family protein</fullName>
    </recommendedName>
</protein>
<dbReference type="RefSeq" id="WP_135767017.1">
    <property type="nucleotide sequence ID" value="NZ_RQET01000004.1"/>
</dbReference>
<dbReference type="AlphaFoldDB" id="A0A4R9GHX9"/>
<dbReference type="EMBL" id="RQET01000004">
    <property type="protein sequence ID" value="TGK11613.1"/>
    <property type="molecule type" value="Genomic_DNA"/>
</dbReference>
<gene>
    <name evidence="1" type="ORF">EHO60_04760</name>
</gene>
<evidence type="ECO:0008006" key="3">
    <source>
        <dbReference type="Google" id="ProtNLM"/>
    </source>
</evidence>
<dbReference type="Proteomes" id="UP000298458">
    <property type="component" value="Unassembled WGS sequence"/>
</dbReference>